<dbReference type="AlphaFoldDB" id="A0A2G1VVX5"/>
<dbReference type="Gene3D" id="3.40.1350.10">
    <property type="match status" value="1"/>
</dbReference>
<dbReference type="SUPFAM" id="SSF52980">
    <property type="entry name" value="Restriction endonuclease-like"/>
    <property type="match status" value="1"/>
</dbReference>
<keyword evidence="3" id="KW-0540">Nuclease</keyword>
<dbReference type="HAMAP" id="MF_00048">
    <property type="entry name" value="UPF0102"/>
    <property type="match status" value="1"/>
</dbReference>
<gene>
    <name evidence="3" type="ORF">CJ305_01545</name>
</gene>
<comment type="similarity">
    <text evidence="1 2">Belongs to the UPF0102 family.</text>
</comment>
<dbReference type="NCBIfam" id="NF009154">
    <property type="entry name" value="PRK12497.3-3"/>
    <property type="match status" value="1"/>
</dbReference>
<evidence type="ECO:0000313" key="3">
    <source>
        <dbReference type="EMBL" id="PHQ30938.1"/>
    </source>
</evidence>
<reference evidence="3 4" key="1">
    <citation type="submission" date="2017-08" db="EMBL/GenBank/DDBJ databases">
        <title>The whole genome shortgun sequences of strain Leeuwenhoekiella nanhaiensis G18 from the South China Sea.</title>
        <authorList>
            <person name="Liu Q."/>
        </authorList>
    </citation>
    <scope>NUCLEOTIDE SEQUENCE [LARGE SCALE GENOMIC DNA]</scope>
    <source>
        <strain evidence="3 4">G18</strain>
    </source>
</reference>
<sequence length="119" mass="14113">MVNHNELGIWGEKFAADYLLRKGYEILERNWFFDKAEIDIIARQGEQLVIVEVKTRNSDFFGDPQEFVKPSKRKLLVKAANEYIISNDLDIETRFDIIAILKNSKQEELEHFENAFYHF</sequence>
<comment type="caution">
    <text evidence="3">The sequence shown here is derived from an EMBL/GenBank/DDBJ whole genome shotgun (WGS) entry which is preliminary data.</text>
</comment>
<dbReference type="NCBIfam" id="NF009150">
    <property type="entry name" value="PRK12497.1-3"/>
    <property type="match status" value="1"/>
</dbReference>
<dbReference type="OrthoDB" id="9802516at2"/>
<dbReference type="EMBL" id="NQXA01000001">
    <property type="protein sequence ID" value="PHQ30938.1"/>
    <property type="molecule type" value="Genomic_DNA"/>
</dbReference>
<proteinExistence type="inferred from homology"/>
<dbReference type="GO" id="GO:0003676">
    <property type="term" value="F:nucleic acid binding"/>
    <property type="evidence" value="ECO:0007669"/>
    <property type="project" value="InterPro"/>
</dbReference>
<dbReference type="InterPro" id="IPR003509">
    <property type="entry name" value="UPF0102_YraN-like"/>
</dbReference>
<protein>
    <recommendedName>
        <fullName evidence="2">UPF0102 protein CJ305_01545</fullName>
    </recommendedName>
</protein>
<dbReference type="PANTHER" id="PTHR34039:SF1">
    <property type="entry name" value="UPF0102 PROTEIN YRAN"/>
    <property type="match status" value="1"/>
</dbReference>
<keyword evidence="3" id="KW-0255">Endonuclease</keyword>
<dbReference type="Proteomes" id="UP000229433">
    <property type="component" value="Unassembled WGS sequence"/>
</dbReference>
<evidence type="ECO:0000313" key="4">
    <source>
        <dbReference type="Proteomes" id="UP000229433"/>
    </source>
</evidence>
<dbReference type="InterPro" id="IPR011335">
    <property type="entry name" value="Restrct_endonuc-II-like"/>
</dbReference>
<dbReference type="GO" id="GO:0004519">
    <property type="term" value="F:endonuclease activity"/>
    <property type="evidence" value="ECO:0007669"/>
    <property type="project" value="UniProtKB-KW"/>
</dbReference>
<keyword evidence="4" id="KW-1185">Reference proteome</keyword>
<evidence type="ECO:0000256" key="1">
    <source>
        <dbReference type="ARBA" id="ARBA00006738"/>
    </source>
</evidence>
<dbReference type="InterPro" id="IPR011856">
    <property type="entry name" value="tRNA_endonuc-like_dom_sf"/>
</dbReference>
<keyword evidence="3" id="KW-0378">Hydrolase</keyword>
<accession>A0A2G1VVX5</accession>
<dbReference type="PANTHER" id="PTHR34039">
    <property type="entry name" value="UPF0102 PROTEIN YRAN"/>
    <property type="match status" value="1"/>
</dbReference>
<dbReference type="Pfam" id="PF02021">
    <property type="entry name" value="UPF0102"/>
    <property type="match status" value="1"/>
</dbReference>
<dbReference type="CDD" id="cd20736">
    <property type="entry name" value="PoNe_Nuclease"/>
    <property type="match status" value="1"/>
</dbReference>
<dbReference type="RefSeq" id="WP_099644477.1">
    <property type="nucleotide sequence ID" value="NZ_KZ319287.1"/>
</dbReference>
<name>A0A2G1VVX5_9FLAO</name>
<organism evidence="3 4">
    <name type="scientific">Leeuwenhoekiella nanhaiensis</name>
    <dbReference type="NCBI Taxonomy" id="1655491"/>
    <lineage>
        <taxon>Bacteria</taxon>
        <taxon>Pseudomonadati</taxon>
        <taxon>Bacteroidota</taxon>
        <taxon>Flavobacteriia</taxon>
        <taxon>Flavobacteriales</taxon>
        <taxon>Flavobacteriaceae</taxon>
        <taxon>Leeuwenhoekiella</taxon>
    </lineage>
</organism>
<evidence type="ECO:0000256" key="2">
    <source>
        <dbReference type="HAMAP-Rule" id="MF_00048"/>
    </source>
</evidence>